<dbReference type="KEGG" id="mic:Mic7113_2211"/>
<name>K9WCB0_9CYAN</name>
<dbReference type="RefSeq" id="WP_015182177.1">
    <property type="nucleotide sequence ID" value="NC_019738.1"/>
</dbReference>
<gene>
    <name evidence="1" type="ORF">Mic7113_2211</name>
</gene>
<reference evidence="1 2" key="1">
    <citation type="submission" date="2012-06" db="EMBL/GenBank/DDBJ databases">
        <title>Finished chromosome of genome of Microcoleus sp. PCC 7113.</title>
        <authorList>
            <consortium name="US DOE Joint Genome Institute"/>
            <person name="Gugger M."/>
            <person name="Coursin T."/>
            <person name="Rippka R."/>
            <person name="Tandeau De Marsac N."/>
            <person name="Huntemann M."/>
            <person name="Wei C.-L."/>
            <person name="Han J."/>
            <person name="Detter J.C."/>
            <person name="Han C."/>
            <person name="Tapia R."/>
            <person name="Chen A."/>
            <person name="Kyrpides N."/>
            <person name="Mavromatis K."/>
            <person name="Markowitz V."/>
            <person name="Szeto E."/>
            <person name="Ivanova N."/>
            <person name="Pagani I."/>
            <person name="Pati A."/>
            <person name="Goodwin L."/>
            <person name="Nordberg H.P."/>
            <person name="Cantor M.N."/>
            <person name="Hua S.X."/>
            <person name="Woyke T."/>
            <person name="Kerfeld C.A."/>
        </authorList>
    </citation>
    <scope>NUCLEOTIDE SEQUENCE [LARGE SCALE GENOMIC DNA]</scope>
    <source>
        <strain evidence="1 2">PCC 7113</strain>
    </source>
</reference>
<protein>
    <submittedName>
        <fullName evidence="1">Uncharacterized protein</fullName>
    </submittedName>
</protein>
<proteinExistence type="predicted"/>
<sequence length="98" mass="10912">MQTTLYPVGNFAVPVFEYGQDDVWIPLTQLDTVINVPRWRLYRALSRANIPTYLTGIRESQKVIHWSVLPQLLIAVNQALPYASGAAALLSTLQSQAA</sequence>
<evidence type="ECO:0000313" key="2">
    <source>
        <dbReference type="Proteomes" id="UP000010471"/>
    </source>
</evidence>
<dbReference type="EMBL" id="CP003630">
    <property type="protein sequence ID" value="AFZ18025.1"/>
    <property type="molecule type" value="Genomic_DNA"/>
</dbReference>
<dbReference type="AlphaFoldDB" id="K9WCB0"/>
<dbReference type="HOGENOM" id="CLU_2330602_0_0_3"/>
<organism evidence="1 2">
    <name type="scientific">Allocoleopsis franciscana PCC 7113</name>
    <dbReference type="NCBI Taxonomy" id="1173027"/>
    <lineage>
        <taxon>Bacteria</taxon>
        <taxon>Bacillati</taxon>
        <taxon>Cyanobacteriota</taxon>
        <taxon>Cyanophyceae</taxon>
        <taxon>Coleofasciculales</taxon>
        <taxon>Coleofasciculaceae</taxon>
        <taxon>Allocoleopsis</taxon>
        <taxon>Allocoleopsis franciscana</taxon>
    </lineage>
</organism>
<keyword evidence="2" id="KW-1185">Reference proteome</keyword>
<dbReference type="STRING" id="1173027.Mic7113_2211"/>
<dbReference type="Proteomes" id="UP000010471">
    <property type="component" value="Chromosome"/>
</dbReference>
<accession>K9WCB0</accession>
<evidence type="ECO:0000313" key="1">
    <source>
        <dbReference type="EMBL" id="AFZ18025.1"/>
    </source>
</evidence>